<dbReference type="EMBL" id="LZSF01000196">
    <property type="protein sequence ID" value="OBA84680.1"/>
    <property type="molecule type" value="Genomic_DNA"/>
</dbReference>
<comment type="caution">
    <text evidence="1">The sequence shown here is derived from an EMBL/GenBank/DDBJ whole genome shotgun (WGS) entry which is preliminary data.</text>
</comment>
<evidence type="ECO:0000313" key="2">
    <source>
        <dbReference type="Proteomes" id="UP000093962"/>
    </source>
</evidence>
<reference evidence="1 2" key="1">
    <citation type="submission" date="2016-06" db="EMBL/GenBank/DDBJ databases">
        <authorList>
            <person name="Kjaerup R.B."/>
            <person name="Dalgaard T.S."/>
            <person name="Juul-Madsen H.R."/>
        </authorList>
    </citation>
    <scope>NUCLEOTIDE SEQUENCE [LARGE SCALE GENOMIC DNA]</scope>
    <source>
        <strain evidence="1 2">1199456.5</strain>
    </source>
</reference>
<organism evidence="1 2">
    <name type="scientific">Mycolicibacterium mucogenicum</name>
    <name type="common">Mycobacterium mucogenicum</name>
    <dbReference type="NCBI Taxonomy" id="56689"/>
    <lineage>
        <taxon>Bacteria</taxon>
        <taxon>Bacillati</taxon>
        <taxon>Actinomycetota</taxon>
        <taxon>Actinomycetes</taxon>
        <taxon>Mycobacteriales</taxon>
        <taxon>Mycobacteriaceae</taxon>
        <taxon>Mycolicibacterium</taxon>
    </lineage>
</organism>
<dbReference type="OrthoDB" id="3613803at2"/>
<dbReference type="AlphaFoldDB" id="A0A1A0MGX6"/>
<accession>A0A1A0MGX6</accession>
<proteinExistence type="predicted"/>
<name>A0A1A0MGX6_MYCMU</name>
<gene>
    <name evidence="1" type="ORF">A5642_25870</name>
</gene>
<evidence type="ECO:0000313" key="1">
    <source>
        <dbReference type="EMBL" id="OBA84680.1"/>
    </source>
</evidence>
<dbReference type="Proteomes" id="UP000093962">
    <property type="component" value="Unassembled WGS sequence"/>
</dbReference>
<protein>
    <submittedName>
        <fullName evidence="1">Uncharacterized protein</fullName>
    </submittedName>
</protein>
<sequence>MTKRILITGMVEPKADTRALAWLARSIGEVQPDEIVCIEGSTALLDQLRDVFDGPIGVHGGSFEGRHRVTELPAFYDIAPGWISTGINAGCEDSRIAGNTALGAARRLGKSVVMGHTLRLGVLSETHGYGGKIVRTLTGMEVGHLVDLKTARTADRRQQQGYGLLTVDGENVNPTPIAITSRTTKH</sequence>
<dbReference type="RefSeq" id="WP_064859872.1">
    <property type="nucleotide sequence ID" value="NZ_LZSF01000196.1"/>
</dbReference>